<protein>
    <submittedName>
        <fullName evidence="5">VWA domain-containing protein</fullName>
    </submittedName>
</protein>
<accession>A0AAW7Z588</accession>
<keyword evidence="1" id="KW-0175">Coiled coil</keyword>
<dbReference type="EMBL" id="CP013926">
    <property type="protein sequence ID" value="AMJ75624.1"/>
    <property type="molecule type" value="Genomic_DNA"/>
</dbReference>
<evidence type="ECO:0000313" key="6">
    <source>
        <dbReference type="Proteomes" id="UP000056750"/>
    </source>
</evidence>
<sequence>MKLRNREVNVFSMSALDLFASAMGAFMFLAIIALPFFPNTGSSPESISEIKKELDAAKAESTQTKKELASAQKSLEEAKQELAEGINKYPIELVITIDISGSMAVPLQRLKDAIKRLTIEVPKVTREFKIGVVAYGGDGKFITVPSVVITKASRAGFIQQIDALELLPGETDVPEAVSNAMAMFSPPNDKVRKAYVLIGDVGPYEMIGSRSFDIYAISEAQANILINSGRGVQVSKNYEAEILNSVSSFISGNKLRSVMAMYTGNATRRGDSSYNIIALTKPHSIPFFKAVSKKGGADNGHYSEEPSEMLSMLLIAVLAAS</sequence>
<proteinExistence type="predicted"/>
<evidence type="ECO:0000313" key="4">
    <source>
        <dbReference type="EMBL" id="AMJ75624.1"/>
    </source>
</evidence>
<feature type="transmembrane region" description="Helical" evidence="2">
    <location>
        <begin position="12"/>
        <end position="37"/>
    </location>
</feature>
<dbReference type="RefSeq" id="WP_057789509.1">
    <property type="nucleotide sequence ID" value="NZ_CAXIBE010000003.1"/>
</dbReference>
<dbReference type="AlphaFoldDB" id="A0AAW7Z588"/>
<evidence type="ECO:0000256" key="2">
    <source>
        <dbReference type="SAM" id="Phobius"/>
    </source>
</evidence>
<evidence type="ECO:0000259" key="3">
    <source>
        <dbReference type="PROSITE" id="PS50234"/>
    </source>
</evidence>
<keyword evidence="2" id="KW-1133">Transmembrane helix</keyword>
<name>A0AAW7Z588_9ALTE</name>
<dbReference type="GeneID" id="83259500"/>
<dbReference type="PROSITE" id="PS50234">
    <property type="entry name" value="VWFA"/>
    <property type="match status" value="1"/>
</dbReference>
<reference evidence="5" key="2">
    <citation type="submission" date="2023-07" db="EMBL/GenBank/DDBJ databases">
        <title>Genome content predicts the carbon catabolic preferences of heterotrophic bacteria.</title>
        <authorList>
            <person name="Gralka M."/>
        </authorList>
    </citation>
    <scope>NUCLEOTIDE SEQUENCE</scope>
    <source>
        <strain evidence="5">F2M12</strain>
    </source>
</reference>
<reference evidence="4 6" key="1">
    <citation type="submission" date="2015-12" db="EMBL/GenBank/DDBJ databases">
        <title>Intraspecies pangenome expansion in the marine bacterium Alteromonas.</title>
        <authorList>
            <person name="Lopez-Perez M."/>
            <person name="Rodriguez-Valera F."/>
        </authorList>
    </citation>
    <scope>NUCLEOTIDE SEQUENCE [LARGE SCALE GENOMIC DNA]</scope>
    <source>
        <strain evidence="4 6">LMG 21861</strain>
    </source>
</reference>
<feature type="coiled-coil region" evidence="1">
    <location>
        <begin position="47"/>
        <end position="127"/>
    </location>
</feature>
<dbReference type="InterPro" id="IPR036465">
    <property type="entry name" value="vWFA_dom_sf"/>
</dbReference>
<evidence type="ECO:0000256" key="1">
    <source>
        <dbReference type="SAM" id="Coils"/>
    </source>
</evidence>
<dbReference type="InterPro" id="IPR002035">
    <property type="entry name" value="VWF_A"/>
</dbReference>
<dbReference type="Proteomes" id="UP000056750">
    <property type="component" value="Chromosome"/>
</dbReference>
<keyword evidence="2" id="KW-0812">Transmembrane</keyword>
<dbReference type="CDD" id="cd00198">
    <property type="entry name" value="vWFA"/>
    <property type="match status" value="1"/>
</dbReference>
<dbReference type="Pfam" id="PF00092">
    <property type="entry name" value="VWA"/>
    <property type="match status" value="1"/>
</dbReference>
<gene>
    <name evidence="4" type="ORF">AVL57_17640</name>
    <name evidence="5" type="ORF">Q4527_14180</name>
</gene>
<organism evidence="5 7">
    <name type="scientific">Alteromonas stellipolaris</name>
    <dbReference type="NCBI Taxonomy" id="233316"/>
    <lineage>
        <taxon>Bacteria</taxon>
        <taxon>Pseudomonadati</taxon>
        <taxon>Pseudomonadota</taxon>
        <taxon>Gammaproteobacteria</taxon>
        <taxon>Alteromonadales</taxon>
        <taxon>Alteromonadaceae</taxon>
        <taxon>Alteromonas/Salinimonas group</taxon>
        <taxon>Alteromonas</taxon>
    </lineage>
</organism>
<dbReference type="Gene3D" id="3.40.50.410">
    <property type="entry name" value="von Willebrand factor, type A domain"/>
    <property type="match status" value="1"/>
</dbReference>
<keyword evidence="6" id="KW-1185">Reference proteome</keyword>
<feature type="domain" description="VWFA" evidence="3">
    <location>
        <begin position="92"/>
        <end position="252"/>
    </location>
</feature>
<evidence type="ECO:0000313" key="7">
    <source>
        <dbReference type="Proteomes" id="UP001170717"/>
    </source>
</evidence>
<evidence type="ECO:0000313" key="5">
    <source>
        <dbReference type="EMBL" id="MDO6578547.1"/>
    </source>
</evidence>
<dbReference type="KEGG" id="asq:AVL57_17640"/>
<dbReference type="SUPFAM" id="SSF53300">
    <property type="entry name" value="vWA-like"/>
    <property type="match status" value="1"/>
</dbReference>
<dbReference type="EMBL" id="JAUOQI010000010">
    <property type="protein sequence ID" value="MDO6578547.1"/>
    <property type="molecule type" value="Genomic_DNA"/>
</dbReference>
<keyword evidence="2" id="KW-0472">Membrane</keyword>
<dbReference type="Proteomes" id="UP001170717">
    <property type="component" value="Unassembled WGS sequence"/>
</dbReference>